<dbReference type="HOGENOM" id="CLU_1681141_0_0_1"/>
<accession>F0WYC0</accession>
<reference evidence="1" key="1">
    <citation type="journal article" date="2011" name="PLoS Biol.">
        <title>Gene gain and loss during evolution of obligate parasitism in the white rust pathogen of Arabidopsis thaliana.</title>
        <authorList>
            <person name="Kemen E."/>
            <person name="Gardiner A."/>
            <person name="Schultz-Larsen T."/>
            <person name="Kemen A.C."/>
            <person name="Balmuth A.L."/>
            <person name="Robert-Seilaniantz A."/>
            <person name="Bailey K."/>
            <person name="Holub E."/>
            <person name="Studholme D.J."/>
            <person name="Maclean D."/>
            <person name="Jones J.D."/>
        </authorList>
    </citation>
    <scope>NUCLEOTIDE SEQUENCE</scope>
</reference>
<dbReference type="EMBL" id="FR824421">
    <property type="protein sequence ID" value="CCA26472.1"/>
    <property type="molecule type" value="Genomic_DNA"/>
</dbReference>
<protein>
    <submittedName>
        <fullName evidence="1">AlNc14C377G11179 protein</fullName>
    </submittedName>
</protein>
<evidence type="ECO:0000313" key="1">
    <source>
        <dbReference type="EMBL" id="CCA26472.1"/>
    </source>
</evidence>
<name>F0WYC0_9STRA</name>
<gene>
    <name evidence="1" type="primary">AlNc14C377G11179</name>
    <name evidence="1" type="ORF">ALNC14_126160</name>
</gene>
<reference evidence="1" key="2">
    <citation type="submission" date="2011-02" db="EMBL/GenBank/DDBJ databases">
        <authorList>
            <person name="MacLean D."/>
        </authorList>
    </citation>
    <scope>NUCLEOTIDE SEQUENCE</scope>
</reference>
<sequence>MYQELQSDLQAKINKEDTTLALKELLKGEIEWIKRLIRVSELHLTRYEEKISGQATPSDDAAKKELDEEVKVNEEVYRQSVKRIQSMWGMITKSGESEMKKSMIQHARAFCGSAFKQVQSVLGQIRGLLKPRRVRVAPNQVNNNKSKQILRILQKKS</sequence>
<dbReference type="AlphaFoldDB" id="F0WYC0"/>
<organism evidence="1">
    <name type="scientific">Albugo laibachii Nc14</name>
    <dbReference type="NCBI Taxonomy" id="890382"/>
    <lineage>
        <taxon>Eukaryota</taxon>
        <taxon>Sar</taxon>
        <taxon>Stramenopiles</taxon>
        <taxon>Oomycota</taxon>
        <taxon>Peronosporomycetes</taxon>
        <taxon>Albuginales</taxon>
        <taxon>Albuginaceae</taxon>
        <taxon>Albugo</taxon>
    </lineage>
</organism>
<proteinExistence type="predicted"/>